<keyword evidence="3" id="KW-1185">Reference proteome</keyword>
<reference evidence="2 3" key="1">
    <citation type="submission" date="2014-04" db="EMBL/GenBank/DDBJ databases">
        <authorList>
            <consortium name="DOE Joint Genome Institute"/>
            <person name="Kuo A."/>
            <person name="Martino E."/>
            <person name="Perotto S."/>
            <person name="Kohler A."/>
            <person name="Nagy L.G."/>
            <person name="Floudas D."/>
            <person name="Copeland A."/>
            <person name="Barry K.W."/>
            <person name="Cichocki N."/>
            <person name="Veneault-Fourrey C."/>
            <person name="LaButti K."/>
            <person name="Lindquist E.A."/>
            <person name="Lipzen A."/>
            <person name="Lundell T."/>
            <person name="Morin E."/>
            <person name="Murat C."/>
            <person name="Sun H."/>
            <person name="Tunlid A."/>
            <person name="Henrissat B."/>
            <person name="Grigoriev I.V."/>
            <person name="Hibbett D.S."/>
            <person name="Martin F."/>
            <person name="Nordberg H.P."/>
            <person name="Cantor M.N."/>
            <person name="Hua S.X."/>
        </authorList>
    </citation>
    <scope>NUCLEOTIDE SEQUENCE [LARGE SCALE GENOMIC DNA]</scope>
    <source>
        <strain evidence="2 3">Zn</strain>
    </source>
</reference>
<dbReference type="STRING" id="913774.A0A0C3GLB6"/>
<accession>A0A0C3GLB6</accession>
<sequence length="172" mass="18065">MFNSNKASMKSQCGGVGSTADTDDQTGYIYNAIIEVSKASLVDPRYILATVMQESVGCVNVGSTNNGQTNPGIMQSANGTSFVGNSKSADEQQASVTQMVVDGTQGTPYGSGLVQGINIYGNIYECQAARYYNSGEVDKSDLNNKMGATASYVSDIANRMTGWVNANSKSCS</sequence>
<dbReference type="OrthoDB" id="3599062at2759"/>
<dbReference type="Proteomes" id="UP000054321">
    <property type="component" value="Unassembled WGS sequence"/>
</dbReference>
<dbReference type="HOGENOM" id="CLU_058267_3_0_1"/>
<proteinExistence type="predicted"/>
<evidence type="ECO:0000313" key="3">
    <source>
        <dbReference type="Proteomes" id="UP000054321"/>
    </source>
</evidence>
<evidence type="ECO:0000313" key="2">
    <source>
        <dbReference type="EMBL" id="KIM96920.1"/>
    </source>
</evidence>
<feature type="region of interest" description="Disordered" evidence="1">
    <location>
        <begin position="1"/>
        <end position="20"/>
    </location>
</feature>
<feature type="compositionally biased region" description="Polar residues" evidence="1">
    <location>
        <begin position="1"/>
        <end position="11"/>
    </location>
</feature>
<protein>
    <recommendedName>
        <fullName evidence="4">Transglycosylase SLT domain-containing protein</fullName>
    </recommendedName>
</protein>
<gene>
    <name evidence="2" type="ORF">OIDMADRAFT_204668</name>
</gene>
<organism evidence="2 3">
    <name type="scientific">Oidiodendron maius (strain Zn)</name>
    <dbReference type="NCBI Taxonomy" id="913774"/>
    <lineage>
        <taxon>Eukaryota</taxon>
        <taxon>Fungi</taxon>
        <taxon>Dikarya</taxon>
        <taxon>Ascomycota</taxon>
        <taxon>Pezizomycotina</taxon>
        <taxon>Leotiomycetes</taxon>
        <taxon>Leotiomycetes incertae sedis</taxon>
        <taxon>Myxotrichaceae</taxon>
        <taxon>Oidiodendron</taxon>
    </lineage>
</organism>
<dbReference type="EMBL" id="KN832883">
    <property type="protein sequence ID" value="KIM96920.1"/>
    <property type="molecule type" value="Genomic_DNA"/>
</dbReference>
<dbReference type="InParanoid" id="A0A0C3GLB6"/>
<evidence type="ECO:0000256" key="1">
    <source>
        <dbReference type="SAM" id="MobiDB-lite"/>
    </source>
</evidence>
<reference evidence="3" key="2">
    <citation type="submission" date="2015-01" db="EMBL/GenBank/DDBJ databases">
        <title>Evolutionary Origins and Diversification of the Mycorrhizal Mutualists.</title>
        <authorList>
            <consortium name="DOE Joint Genome Institute"/>
            <consortium name="Mycorrhizal Genomics Consortium"/>
            <person name="Kohler A."/>
            <person name="Kuo A."/>
            <person name="Nagy L.G."/>
            <person name="Floudas D."/>
            <person name="Copeland A."/>
            <person name="Barry K.W."/>
            <person name="Cichocki N."/>
            <person name="Veneault-Fourrey C."/>
            <person name="LaButti K."/>
            <person name="Lindquist E.A."/>
            <person name="Lipzen A."/>
            <person name="Lundell T."/>
            <person name="Morin E."/>
            <person name="Murat C."/>
            <person name="Riley R."/>
            <person name="Ohm R."/>
            <person name="Sun H."/>
            <person name="Tunlid A."/>
            <person name="Henrissat B."/>
            <person name="Grigoriev I.V."/>
            <person name="Hibbett D.S."/>
            <person name="Martin F."/>
        </authorList>
    </citation>
    <scope>NUCLEOTIDE SEQUENCE [LARGE SCALE GENOMIC DNA]</scope>
    <source>
        <strain evidence="3">Zn</strain>
    </source>
</reference>
<evidence type="ECO:0008006" key="4">
    <source>
        <dbReference type="Google" id="ProtNLM"/>
    </source>
</evidence>
<name>A0A0C3GLB6_OIDMZ</name>
<dbReference type="AlphaFoldDB" id="A0A0C3GLB6"/>